<evidence type="ECO:0000256" key="1">
    <source>
        <dbReference type="SAM" id="MobiDB-lite"/>
    </source>
</evidence>
<keyword evidence="3" id="KW-1185">Reference proteome</keyword>
<protein>
    <recommendedName>
        <fullName evidence="4">Wall-associated receptor kinase</fullName>
    </recommendedName>
</protein>
<dbReference type="AlphaFoldDB" id="A0AAQ3XBY2"/>
<feature type="region of interest" description="Disordered" evidence="1">
    <location>
        <begin position="1"/>
        <end position="30"/>
    </location>
</feature>
<dbReference type="Proteomes" id="UP001341281">
    <property type="component" value="Chromosome 09"/>
</dbReference>
<organism evidence="2 3">
    <name type="scientific">Paspalum notatum var. saurae</name>
    <dbReference type="NCBI Taxonomy" id="547442"/>
    <lineage>
        <taxon>Eukaryota</taxon>
        <taxon>Viridiplantae</taxon>
        <taxon>Streptophyta</taxon>
        <taxon>Embryophyta</taxon>
        <taxon>Tracheophyta</taxon>
        <taxon>Spermatophyta</taxon>
        <taxon>Magnoliopsida</taxon>
        <taxon>Liliopsida</taxon>
        <taxon>Poales</taxon>
        <taxon>Poaceae</taxon>
        <taxon>PACMAD clade</taxon>
        <taxon>Panicoideae</taxon>
        <taxon>Andropogonodae</taxon>
        <taxon>Paspaleae</taxon>
        <taxon>Paspalinae</taxon>
        <taxon>Paspalum</taxon>
    </lineage>
</organism>
<name>A0AAQ3XBY2_PASNO</name>
<dbReference type="EMBL" id="CP144753">
    <property type="protein sequence ID" value="WVZ92231.1"/>
    <property type="molecule type" value="Genomic_DNA"/>
</dbReference>
<reference evidence="2 3" key="1">
    <citation type="submission" date="2024-02" db="EMBL/GenBank/DDBJ databases">
        <title>High-quality chromosome-scale genome assembly of Pensacola bahiagrass (Paspalum notatum Flugge var. saurae).</title>
        <authorList>
            <person name="Vega J.M."/>
            <person name="Podio M."/>
            <person name="Orjuela J."/>
            <person name="Siena L.A."/>
            <person name="Pessino S.C."/>
            <person name="Combes M.C."/>
            <person name="Mariac C."/>
            <person name="Albertini E."/>
            <person name="Pupilli F."/>
            <person name="Ortiz J.P.A."/>
            <person name="Leblanc O."/>
        </authorList>
    </citation>
    <scope>NUCLEOTIDE SEQUENCE [LARGE SCALE GENOMIC DNA]</scope>
    <source>
        <strain evidence="2">R1</strain>
        <tissue evidence="2">Leaf</tissue>
    </source>
</reference>
<sequence>VNNHIAQKHSSTYYGVGPASSPLPSGGHVGARCRGRPGGTEFQQLHEEVRRHRRPVPVRLGTTPCAMNNGSFQLNCTTVGGATKLYSATDLEVTKISLQENKALCYDPSKNLMIYDDHWSLHLADTYVLSADDNKVIVLGCNSLAYMLSDTVSMLSSQLSSYGILYRSRCKHSQYTIGCLSTCNDTIPMVNGSCSASAGCCEVDLPKGVQYYEGNFNTLYNTTQIWRSTPCNYVTVMESAAFNLSTTFLTSTAIYDRDDARAPIVMEWAITRDTCEEAKINNTTGYACVSNNSHCDTNDAGYVCKCNDGYKGNPYIIDGCTDIDECNNVPYPCSCTWKLQKYTREFYLCTEVKRSVETGFAISRAFASLESRER</sequence>
<accession>A0AAQ3XBY2</accession>
<feature type="compositionally biased region" description="Polar residues" evidence="1">
    <location>
        <begin position="1"/>
        <end position="13"/>
    </location>
</feature>
<feature type="non-terminal residue" evidence="2">
    <location>
        <position position="374"/>
    </location>
</feature>
<evidence type="ECO:0000313" key="3">
    <source>
        <dbReference type="Proteomes" id="UP001341281"/>
    </source>
</evidence>
<dbReference type="PANTHER" id="PTHR33491">
    <property type="entry name" value="OSJNBA0016N04.9 PROTEIN"/>
    <property type="match status" value="1"/>
</dbReference>
<gene>
    <name evidence="2" type="ORF">U9M48_038313</name>
</gene>
<dbReference type="Gene3D" id="2.10.25.10">
    <property type="entry name" value="Laminin"/>
    <property type="match status" value="1"/>
</dbReference>
<evidence type="ECO:0000313" key="2">
    <source>
        <dbReference type="EMBL" id="WVZ92231.1"/>
    </source>
</evidence>
<proteinExistence type="predicted"/>
<evidence type="ECO:0008006" key="4">
    <source>
        <dbReference type="Google" id="ProtNLM"/>
    </source>
</evidence>